<proteinExistence type="predicted"/>
<comment type="caution">
    <text evidence="1">The sequence shown here is derived from an EMBL/GenBank/DDBJ whole genome shotgun (WGS) entry which is preliminary data.</text>
</comment>
<protein>
    <submittedName>
        <fullName evidence="1">Uncharacterized protein</fullName>
    </submittedName>
</protein>
<dbReference type="PANTHER" id="PTHR47718:SF13">
    <property type="entry name" value="OS09G0290500 PROTEIN"/>
    <property type="match status" value="1"/>
</dbReference>
<accession>A0ABU6SMK9</accession>
<evidence type="ECO:0000313" key="2">
    <source>
        <dbReference type="Proteomes" id="UP001341840"/>
    </source>
</evidence>
<sequence length="124" mass="14181">MQVRCTIENNDQSGIRPNQTYQSLVNAAGGHNELGFIEKDVRNYITRETQNVSEEEDANELGKYFYQMKKMQMRLYLTAITELRMRSGPMQGAGLLLNILEMLSRLTQLTTKTGMTFLLLLSLV</sequence>
<dbReference type="EMBL" id="JASCZI010060967">
    <property type="protein sequence ID" value="MED6137033.1"/>
    <property type="molecule type" value="Genomic_DNA"/>
</dbReference>
<evidence type="ECO:0000313" key="1">
    <source>
        <dbReference type="EMBL" id="MED6137033.1"/>
    </source>
</evidence>
<name>A0ABU6SMK9_9FABA</name>
<gene>
    <name evidence="1" type="ORF">PIB30_061224</name>
</gene>
<keyword evidence="2" id="KW-1185">Reference proteome</keyword>
<organism evidence="1 2">
    <name type="scientific">Stylosanthes scabra</name>
    <dbReference type="NCBI Taxonomy" id="79078"/>
    <lineage>
        <taxon>Eukaryota</taxon>
        <taxon>Viridiplantae</taxon>
        <taxon>Streptophyta</taxon>
        <taxon>Embryophyta</taxon>
        <taxon>Tracheophyta</taxon>
        <taxon>Spermatophyta</taxon>
        <taxon>Magnoliopsida</taxon>
        <taxon>eudicotyledons</taxon>
        <taxon>Gunneridae</taxon>
        <taxon>Pentapetalae</taxon>
        <taxon>rosids</taxon>
        <taxon>fabids</taxon>
        <taxon>Fabales</taxon>
        <taxon>Fabaceae</taxon>
        <taxon>Papilionoideae</taxon>
        <taxon>50 kb inversion clade</taxon>
        <taxon>dalbergioids sensu lato</taxon>
        <taxon>Dalbergieae</taxon>
        <taxon>Pterocarpus clade</taxon>
        <taxon>Stylosanthes</taxon>
    </lineage>
</organism>
<dbReference type="Proteomes" id="UP001341840">
    <property type="component" value="Unassembled WGS sequence"/>
</dbReference>
<dbReference type="PANTHER" id="PTHR47718">
    <property type="entry name" value="OS01G0519700 PROTEIN"/>
    <property type="match status" value="1"/>
</dbReference>
<reference evidence="1 2" key="1">
    <citation type="journal article" date="2023" name="Plants (Basel)">
        <title>Bridging the Gap: Combining Genomics and Transcriptomics Approaches to Understand Stylosanthes scabra, an Orphan Legume from the Brazilian Caatinga.</title>
        <authorList>
            <person name="Ferreira-Neto J.R.C."/>
            <person name="da Silva M.D."/>
            <person name="Binneck E."/>
            <person name="de Melo N.F."/>
            <person name="da Silva R.H."/>
            <person name="de Melo A.L.T.M."/>
            <person name="Pandolfi V."/>
            <person name="Bustamante F.O."/>
            <person name="Brasileiro-Vidal A.C."/>
            <person name="Benko-Iseppon A.M."/>
        </authorList>
    </citation>
    <scope>NUCLEOTIDE SEQUENCE [LARGE SCALE GENOMIC DNA]</scope>
    <source>
        <tissue evidence="1">Leaves</tissue>
    </source>
</reference>